<gene>
    <name evidence="6" type="ORF">INT45_011979</name>
</gene>
<dbReference type="GO" id="GO:0006412">
    <property type="term" value="P:translation"/>
    <property type="evidence" value="ECO:0007669"/>
    <property type="project" value="InterPro"/>
</dbReference>
<accession>A0A8H7SG46</accession>
<dbReference type="Pfam" id="PF00177">
    <property type="entry name" value="Ribosomal_S7"/>
    <property type="match status" value="1"/>
</dbReference>
<dbReference type="AlphaFoldDB" id="A0A8H7SG46"/>
<protein>
    <recommendedName>
        <fullName evidence="5">Small ribosomal subunit protein uS7 domain-containing protein</fullName>
    </recommendedName>
</protein>
<dbReference type="Gene3D" id="1.10.455.10">
    <property type="entry name" value="Ribosomal protein S7 domain"/>
    <property type="match status" value="1"/>
</dbReference>
<dbReference type="InterPro" id="IPR005716">
    <property type="entry name" value="Ribosomal_uS7_euk/arc"/>
</dbReference>
<dbReference type="GO" id="GO:0015935">
    <property type="term" value="C:small ribosomal subunit"/>
    <property type="evidence" value="ECO:0007669"/>
    <property type="project" value="InterPro"/>
</dbReference>
<evidence type="ECO:0000256" key="4">
    <source>
        <dbReference type="RuleBase" id="RU003619"/>
    </source>
</evidence>
<dbReference type="FunFam" id="1.10.455.10:FF:000002">
    <property type="entry name" value="40S ribosomal protein S5"/>
    <property type="match status" value="1"/>
</dbReference>
<dbReference type="PANTHER" id="PTHR11205">
    <property type="entry name" value="RIBOSOMAL PROTEIN S7"/>
    <property type="match status" value="1"/>
</dbReference>
<evidence type="ECO:0000256" key="2">
    <source>
        <dbReference type="ARBA" id="ARBA00022980"/>
    </source>
</evidence>
<keyword evidence="2 4" id="KW-0689">Ribosomal protein</keyword>
<dbReference type="InterPro" id="IPR036823">
    <property type="entry name" value="Ribosomal_uS7_dom_sf"/>
</dbReference>
<evidence type="ECO:0000256" key="1">
    <source>
        <dbReference type="ARBA" id="ARBA00007151"/>
    </source>
</evidence>
<dbReference type="EMBL" id="JAEPRB010000003">
    <property type="protein sequence ID" value="KAG2227955.1"/>
    <property type="molecule type" value="Genomic_DNA"/>
</dbReference>
<dbReference type="InterPro" id="IPR023798">
    <property type="entry name" value="Ribosomal_uS7_dom"/>
</dbReference>
<dbReference type="GO" id="GO:0003723">
    <property type="term" value="F:RNA binding"/>
    <property type="evidence" value="ECO:0007669"/>
    <property type="project" value="InterPro"/>
</dbReference>
<evidence type="ECO:0000256" key="3">
    <source>
        <dbReference type="ARBA" id="ARBA00023274"/>
    </source>
</evidence>
<comment type="caution">
    <text evidence="6">The sequence shown here is derived from an EMBL/GenBank/DDBJ whole genome shotgun (WGS) entry which is preliminary data.</text>
</comment>
<proteinExistence type="inferred from homology"/>
<dbReference type="SUPFAM" id="SSF47973">
    <property type="entry name" value="Ribosomal protein S7"/>
    <property type="match status" value="1"/>
</dbReference>
<dbReference type="CDD" id="cd14867">
    <property type="entry name" value="uS7_Eukaryote"/>
    <property type="match status" value="1"/>
</dbReference>
<comment type="similarity">
    <text evidence="1 4">Belongs to the universal ribosomal protein uS7 family.</text>
</comment>
<dbReference type="OrthoDB" id="10264639at2759"/>
<dbReference type="Proteomes" id="UP000646827">
    <property type="component" value="Unassembled WGS sequence"/>
</dbReference>
<dbReference type="NCBIfam" id="TIGR01028">
    <property type="entry name" value="uS7_euk_arch"/>
    <property type="match status" value="1"/>
</dbReference>
<evidence type="ECO:0000313" key="6">
    <source>
        <dbReference type="EMBL" id="KAG2227955.1"/>
    </source>
</evidence>
<organism evidence="6 7">
    <name type="scientific">Circinella minor</name>
    <dbReference type="NCBI Taxonomy" id="1195481"/>
    <lineage>
        <taxon>Eukaryota</taxon>
        <taxon>Fungi</taxon>
        <taxon>Fungi incertae sedis</taxon>
        <taxon>Mucoromycota</taxon>
        <taxon>Mucoromycotina</taxon>
        <taxon>Mucoromycetes</taxon>
        <taxon>Mucorales</taxon>
        <taxon>Lichtheimiaceae</taxon>
        <taxon>Circinella</taxon>
    </lineage>
</organism>
<evidence type="ECO:0000259" key="5">
    <source>
        <dbReference type="Pfam" id="PF00177"/>
    </source>
</evidence>
<keyword evidence="3 4" id="KW-0687">Ribonucleoprotein</keyword>
<dbReference type="PROSITE" id="PS00052">
    <property type="entry name" value="RIBOSOMAL_S7"/>
    <property type="match status" value="1"/>
</dbReference>
<keyword evidence="7" id="KW-1185">Reference proteome</keyword>
<dbReference type="GO" id="GO:0003735">
    <property type="term" value="F:structural constituent of ribosome"/>
    <property type="evidence" value="ECO:0007669"/>
    <property type="project" value="InterPro"/>
</dbReference>
<evidence type="ECO:0000313" key="7">
    <source>
        <dbReference type="Proteomes" id="UP000646827"/>
    </source>
</evidence>
<sequence length="231" mass="25991">MVALNVPADVLASADGSPKLFNKWSYEEVEVKDISLQDYIQVRQHTYLPHTAGRFAVKRFRKAQCPIVERLTNSLMMHGRNNGKKLMAARIIQHAFEIINLLTDQNPLQVLVDAIINTGPREDSTRIGSAGTVRRQAVDVSPLRRVNQSIALLTTGTREAAFRNVKTISECLADELINAAKGSSNSYAIKKKDELERVAKCKPFLLFILILLMDKLAFETNVDFFFFLANR</sequence>
<dbReference type="NCBIfam" id="NF003106">
    <property type="entry name" value="PRK04027.1"/>
    <property type="match status" value="1"/>
</dbReference>
<dbReference type="InterPro" id="IPR020606">
    <property type="entry name" value="Ribosomal_uS7_CS"/>
</dbReference>
<reference evidence="6 7" key="1">
    <citation type="submission" date="2020-12" db="EMBL/GenBank/DDBJ databases">
        <title>Metabolic potential, ecology and presence of endohyphal bacteria is reflected in genomic diversity of Mucoromycotina.</title>
        <authorList>
            <person name="Muszewska A."/>
            <person name="Okrasinska A."/>
            <person name="Steczkiewicz K."/>
            <person name="Drgas O."/>
            <person name="Orlowska M."/>
            <person name="Perlinska-Lenart U."/>
            <person name="Aleksandrzak-Piekarczyk T."/>
            <person name="Szatraj K."/>
            <person name="Zielenkiewicz U."/>
            <person name="Pilsyk S."/>
            <person name="Malc E."/>
            <person name="Mieczkowski P."/>
            <person name="Kruszewska J.S."/>
            <person name="Biernat P."/>
            <person name="Pawlowska J."/>
        </authorList>
    </citation>
    <scope>NUCLEOTIDE SEQUENCE [LARGE SCALE GENOMIC DNA]</scope>
    <source>
        <strain evidence="6 7">CBS 142.35</strain>
    </source>
</reference>
<feature type="domain" description="Small ribosomal subunit protein uS7" evidence="5">
    <location>
        <begin position="43"/>
        <end position="200"/>
    </location>
</feature>
<dbReference type="InterPro" id="IPR000235">
    <property type="entry name" value="Ribosomal_uS7"/>
</dbReference>
<name>A0A8H7SG46_9FUNG</name>